<feature type="domain" description="CBM-cenC" evidence="4">
    <location>
        <begin position="319"/>
        <end position="442"/>
    </location>
</feature>
<dbReference type="GeneID" id="98913894"/>
<dbReference type="Gene3D" id="2.60.40.10">
    <property type="entry name" value="Immunoglobulins"/>
    <property type="match status" value="2"/>
</dbReference>
<feature type="chain" id="PRO_5020852375" evidence="3">
    <location>
        <begin position="24"/>
        <end position="1204"/>
    </location>
</feature>
<keyword evidence="7" id="KW-1185">Reference proteome</keyword>
<comment type="caution">
    <text evidence="6">The sequence shown here is derived from an EMBL/GenBank/DDBJ whole genome shotgun (WGS) entry which is preliminary data.</text>
</comment>
<accession>A0A4R3Z7V1</accession>
<dbReference type="Gene3D" id="3.20.20.80">
    <property type="entry name" value="Glycosidases"/>
    <property type="match status" value="1"/>
</dbReference>
<evidence type="ECO:0000259" key="4">
    <source>
        <dbReference type="Pfam" id="PF02018"/>
    </source>
</evidence>
<dbReference type="SUPFAM" id="SSF49785">
    <property type="entry name" value="Galactose-binding domain-like"/>
    <property type="match status" value="3"/>
</dbReference>
<evidence type="ECO:0000256" key="2">
    <source>
        <dbReference type="SAM" id="Phobius"/>
    </source>
</evidence>
<dbReference type="Pfam" id="PF17802">
    <property type="entry name" value="SpaA"/>
    <property type="match status" value="1"/>
</dbReference>
<dbReference type="RefSeq" id="WP_066448535.1">
    <property type="nucleotide sequence ID" value="NZ_JANKBF010000001.1"/>
</dbReference>
<dbReference type="Gene3D" id="2.60.120.260">
    <property type="entry name" value="Galactose-binding domain-like"/>
    <property type="match status" value="3"/>
</dbReference>
<sequence>MKKLFALVLSFCLCLTMCPKVFADENENIIKNGNFINGTEPWYINKKDNTNGVVEVTNEGAQFKVTQTNGNPWELGLHQGQLVLEDGSKYILSFEAKVDSDIEKPLRVVVENQDPNWEKNLEEYVNLSNEFQKFTFEFTKKVGSKNQLAFSTGFDENLHHTFTFKNVSLIPAPVQKIGHYLLDEQNGTAGVLTGTEENVKVEVAKTNQQFWDLSLKKRNIQLEKKKRYDLSFCIDSSQAGKISFDLESMQDYNNKTIKRQMLNLKAGENHFSFEFLQANDDLQNLVFFLSYGDGNTDMTNAKLAFHQITFKEVEDLRNTYVVNGGFDDDIAGWKISNNNGTDLKAEVKDGKAVLSISNQGNDFWDSKFIQDRIAVNNGKYKVSFDIGSNVEDVTQVYFSVESTDVINGSAKKYLCDENDQPIAISLNKTKDMKTYSFEFDVLIEELIKSTEDLTIRFDLGKPYEGSLEGKELYLDNIKLERVGDLQQKNIAHTNVEFDVNHVITEDFKGLGVQWDPYQVHPLTDREWKMVTDRVDYLNPQFVRCMIYATTYCKGVDKNGKPIFDFENKEMKPLIQQLDYLQDRQIETVFGEWEAPGKVGGAFEGITCDNPVWAEMIAGLMDYLINEKGYTCIKYYNMVNEANSDWSYCGDYDLWQKGIKNLHKEFKKIGIEDKVKITGPDTVWDRNHQWLKNIENDPDMKEKIGLFDVHMYPTYDEITSGYIEKFVTEQRQTVTGQDFYMTEIGMVTGKVDGDTQKYAKEFCYGAIMADAAAQVLRGGLSGVAIWDLDDAMHNQGNGYPDSDIRSLKQWGFWNSIAGRVYQQPEQEKIRPHFYTWSLMTHLFPRHCQIIQSTAENNLNGLRTVGMKLPNGDITYMIVNNSNVAKKVTVKDNSQITSRKVLQYNYFDNDRIVNEQGYPVVKEVKENVNFVNGVDVELPSGGVVFLTTLDTNDYVQETKVEFHNIDADTNEAIIGSKFELRDQTGHVVDQWTTQEKAHQINGLKTNGQYVLVQTDSVKGFVKSEDINITIQDTVQLQTWTIKNKHMKGQVNIIVKDKDSHALLSDAEYLLKDEQGNILEVLKTDEQGKAISQLYEIAQFKNGSIQKNFIYSLQAKGNLSGYQQDTQKYMIEFDSFDTDITQKTITIELMKKAQVDIKPDDQKDEPNQDIPQDIVHTSDSSQITLLCLSMLITILFFNLIYPKKKDN</sequence>
<proteinExistence type="predicted"/>
<dbReference type="InterPro" id="IPR017853">
    <property type="entry name" value="GH"/>
</dbReference>
<dbReference type="InterPro" id="IPR003305">
    <property type="entry name" value="CenC_carb-bd"/>
</dbReference>
<feature type="transmembrane region" description="Helical" evidence="2">
    <location>
        <begin position="1180"/>
        <end position="1198"/>
    </location>
</feature>
<organism evidence="6 7">
    <name type="scientific">Longibaculum muris</name>
    <dbReference type="NCBI Taxonomy" id="1796628"/>
    <lineage>
        <taxon>Bacteria</taxon>
        <taxon>Bacillati</taxon>
        <taxon>Bacillota</taxon>
        <taxon>Erysipelotrichia</taxon>
        <taxon>Erysipelotrichales</taxon>
        <taxon>Coprobacillaceae</taxon>
        <taxon>Longibaculum</taxon>
    </lineage>
</organism>
<keyword evidence="1" id="KW-0378">Hydrolase</keyword>
<dbReference type="InterPro" id="IPR041033">
    <property type="entry name" value="SpaA_PFL_dom_1"/>
</dbReference>
<feature type="domain" description="SpaA-like prealbumin fold" evidence="5">
    <location>
        <begin position="957"/>
        <end position="1042"/>
    </location>
</feature>
<evidence type="ECO:0000313" key="7">
    <source>
        <dbReference type="Proteomes" id="UP000295515"/>
    </source>
</evidence>
<dbReference type="InterPro" id="IPR008979">
    <property type="entry name" value="Galactose-bd-like_sf"/>
</dbReference>
<name>A0A4R3Z7V1_9FIRM</name>
<evidence type="ECO:0000256" key="1">
    <source>
        <dbReference type="ARBA" id="ARBA00022801"/>
    </source>
</evidence>
<dbReference type="SUPFAM" id="SSF51445">
    <property type="entry name" value="(Trans)glycosidases"/>
    <property type="match status" value="1"/>
</dbReference>
<dbReference type="AlphaFoldDB" id="A0A4R3Z7V1"/>
<gene>
    <name evidence="6" type="ORF">EDD60_10164</name>
</gene>
<keyword evidence="2" id="KW-1133">Transmembrane helix</keyword>
<dbReference type="GO" id="GO:0016798">
    <property type="term" value="F:hydrolase activity, acting on glycosyl bonds"/>
    <property type="evidence" value="ECO:0007669"/>
    <property type="project" value="InterPro"/>
</dbReference>
<dbReference type="InterPro" id="IPR013783">
    <property type="entry name" value="Ig-like_fold"/>
</dbReference>
<dbReference type="EMBL" id="SMCQ01000001">
    <property type="protein sequence ID" value="TCW02764.1"/>
    <property type="molecule type" value="Genomic_DNA"/>
</dbReference>
<evidence type="ECO:0000259" key="5">
    <source>
        <dbReference type="Pfam" id="PF17802"/>
    </source>
</evidence>
<keyword evidence="2" id="KW-0472">Membrane</keyword>
<dbReference type="Pfam" id="PF02018">
    <property type="entry name" value="CBM_4_9"/>
    <property type="match status" value="2"/>
</dbReference>
<protein>
    <submittedName>
        <fullName evidence="6">Carbohydrate binding protein</fullName>
    </submittedName>
</protein>
<reference evidence="6 7" key="1">
    <citation type="submission" date="2019-03" db="EMBL/GenBank/DDBJ databases">
        <title>Genomic Encyclopedia of Type Strains, Phase IV (KMG-IV): sequencing the most valuable type-strain genomes for metagenomic binning, comparative biology and taxonomic classification.</title>
        <authorList>
            <person name="Goeker M."/>
        </authorList>
    </citation>
    <scope>NUCLEOTIDE SEQUENCE [LARGE SCALE GENOMIC DNA]</scope>
    <source>
        <strain evidence="6 7">DSM 29487</strain>
    </source>
</reference>
<keyword evidence="3" id="KW-0732">Signal</keyword>
<feature type="signal peptide" evidence="3">
    <location>
        <begin position="1"/>
        <end position="23"/>
    </location>
</feature>
<keyword evidence="2" id="KW-0812">Transmembrane</keyword>
<evidence type="ECO:0000256" key="3">
    <source>
        <dbReference type="SAM" id="SignalP"/>
    </source>
</evidence>
<feature type="domain" description="CBM-cenC" evidence="4">
    <location>
        <begin position="28"/>
        <end position="149"/>
    </location>
</feature>
<evidence type="ECO:0000313" key="6">
    <source>
        <dbReference type="EMBL" id="TCW02764.1"/>
    </source>
</evidence>
<dbReference type="Proteomes" id="UP000295515">
    <property type="component" value="Unassembled WGS sequence"/>
</dbReference>